<dbReference type="EMBL" id="BMRG01000002">
    <property type="protein sequence ID" value="GGP43391.1"/>
    <property type="molecule type" value="Genomic_DNA"/>
</dbReference>
<reference evidence="2" key="1">
    <citation type="journal article" date="2014" name="Int. J. Syst. Evol. Microbiol.">
        <title>Complete genome sequence of Corynebacterium casei LMG S-19264T (=DSM 44701T), isolated from a smear-ripened cheese.</title>
        <authorList>
            <consortium name="US DOE Joint Genome Institute (JGI-PGF)"/>
            <person name="Walter F."/>
            <person name="Albersmeier A."/>
            <person name="Kalinowski J."/>
            <person name="Ruckert C."/>
        </authorList>
    </citation>
    <scope>NUCLEOTIDE SEQUENCE</scope>
    <source>
        <strain evidence="2">JCM 3313</strain>
    </source>
</reference>
<protein>
    <submittedName>
        <fullName evidence="2">Uncharacterized protein</fullName>
    </submittedName>
</protein>
<gene>
    <name evidence="2" type="ORF">GCM10010185_13750</name>
</gene>
<organism evidence="2 3">
    <name type="scientific">Saccharothrix coeruleofusca</name>
    <dbReference type="NCBI Taxonomy" id="33919"/>
    <lineage>
        <taxon>Bacteria</taxon>
        <taxon>Bacillati</taxon>
        <taxon>Actinomycetota</taxon>
        <taxon>Actinomycetes</taxon>
        <taxon>Pseudonocardiales</taxon>
        <taxon>Pseudonocardiaceae</taxon>
        <taxon>Saccharothrix</taxon>
    </lineage>
</organism>
<dbReference type="AlphaFoldDB" id="A0A918ECW9"/>
<dbReference type="RefSeq" id="WP_189222197.1">
    <property type="nucleotide sequence ID" value="NZ_BMRG01000002.1"/>
</dbReference>
<evidence type="ECO:0000256" key="1">
    <source>
        <dbReference type="SAM" id="MobiDB-lite"/>
    </source>
</evidence>
<comment type="caution">
    <text evidence="2">The sequence shown here is derived from an EMBL/GenBank/DDBJ whole genome shotgun (WGS) entry which is preliminary data.</text>
</comment>
<proteinExistence type="predicted"/>
<dbReference type="Proteomes" id="UP000639606">
    <property type="component" value="Unassembled WGS sequence"/>
</dbReference>
<sequence length="106" mass="11509">MAEPAVTGTWRLVIDTPIGKQHAVLELSTQDGVLRGVAKDDKHGDEIPLTDLALDGDRLTWAQSIRRPMRLNLTFDVTITGDELTGRAKAGRLPSSKVSGHRVTPV</sequence>
<evidence type="ECO:0000313" key="3">
    <source>
        <dbReference type="Proteomes" id="UP000639606"/>
    </source>
</evidence>
<keyword evidence="3" id="KW-1185">Reference proteome</keyword>
<accession>A0A918ECW9</accession>
<evidence type="ECO:0000313" key="2">
    <source>
        <dbReference type="EMBL" id="GGP43391.1"/>
    </source>
</evidence>
<feature type="region of interest" description="Disordered" evidence="1">
    <location>
        <begin position="86"/>
        <end position="106"/>
    </location>
</feature>
<reference evidence="2" key="2">
    <citation type="submission" date="2020-09" db="EMBL/GenBank/DDBJ databases">
        <authorList>
            <person name="Sun Q."/>
            <person name="Ohkuma M."/>
        </authorList>
    </citation>
    <scope>NUCLEOTIDE SEQUENCE</scope>
    <source>
        <strain evidence="2">JCM 3313</strain>
    </source>
</reference>
<name>A0A918ECW9_9PSEU</name>